<name>A0A0F0CNU3_9BACT</name>
<accession>A0A0F0CNU3</accession>
<proteinExistence type="predicted"/>
<keyword evidence="2" id="KW-1185">Reference proteome</keyword>
<sequence length="120" mass="14200">IYLNIKKFIEAFALAENYNNPDILRIINAKTFKSMERIIKTVFNKEYFPADMQFMILTRDQEINRRKYSKGELVLIDMDNYKTIKSVTIQNTSPQNVFLEAFIEVRIKNLKTILSIKAKE</sequence>
<gene>
    <name evidence="1" type="ORF">OMAG_002960</name>
</gene>
<comment type="caution">
    <text evidence="1">The sequence shown here is derived from an EMBL/GenBank/DDBJ whole genome shotgun (WGS) entry which is preliminary data.</text>
</comment>
<dbReference type="EMBL" id="JYNY01000646">
    <property type="protein sequence ID" value="KJJ83171.1"/>
    <property type="molecule type" value="Genomic_DNA"/>
</dbReference>
<dbReference type="AlphaFoldDB" id="A0A0F0CNU3"/>
<reference evidence="1 2" key="1">
    <citation type="submission" date="2015-02" db="EMBL/GenBank/DDBJ databases">
        <title>Single-cell genomics of uncultivated deep-branching MTB reveals a conserved set of magnetosome genes.</title>
        <authorList>
            <person name="Kolinko S."/>
            <person name="Richter M."/>
            <person name="Glockner F.O."/>
            <person name="Brachmann A."/>
            <person name="Schuler D."/>
        </authorList>
    </citation>
    <scope>NUCLEOTIDE SEQUENCE [LARGE SCALE GENOMIC DNA]</scope>
    <source>
        <strain evidence="1">SKK-01</strain>
    </source>
</reference>
<protein>
    <submittedName>
        <fullName evidence="1">Uncharacterized protein</fullName>
    </submittedName>
</protein>
<dbReference type="Proteomes" id="UP000033428">
    <property type="component" value="Unassembled WGS sequence"/>
</dbReference>
<feature type="non-terminal residue" evidence="1">
    <location>
        <position position="1"/>
    </location>
</feature>
<evidence type="ECO:0000313" key="2">
    <source>
        <dbReference type="Proteomes" id="UP000033428"/>
    </source>
</evidence>
<organism evidence="1 2">
    <name type="scientific">Candidatus Omnitrophus magneticus</name>
    <dbReference type="NCBI Taxonomy" id="1609969"/>
    <lineage>
        <taxon>Bacteria</taxon>
        <taxon>Pseudomonadati</taxon>
        <taxon>Candidatus Omnitrophota</taxon>
        <taxon>Candidatus Omnitrophus</taxon>
    </lineage>
</organism>
<evidence type="ECO:0000313" key="1">
    <source>
        <dbReference type="EMBL" id="KJJ83171.1"/>
    </source>
</evidence>